<evidence type="ECO:0000256" key="1">
    <source>
        <dbReference type="SAM" id="Phobius"/>
    </source>
</evidence>
<sequence length="100" mass="11163">MAHAASLQIDANSLGLIIAIFVLRCSAVYWRSSLEPHQLPCFVVYFALVPLVAVMSDTIHVTYRRCSILRHIVAGWLDSSYVVRRLFSAFPFAVKPAPSN</sequence>
<keyword evidence="1" id="KW-0812">Transmembrane</keyword>
<reference evidence="2" key="1">
    <citation type="submission" date="2023-10" db="EMBL/GenBank/DDBJ databases">
        <authorList>
            <person name="Chen Y."/>
            <person name="Shah S."/>
            <person name="Dougan E. K."/>
            <person name="Thang M."/>
            <person name="Chan C."/>
        </authorList>
    </citation>
    <scope>NUCLEOTIDE SEQUENCE [LARGE SCALE GENOMIC DNA]</scope>
</reference>
<evidence type="ECO:0000313" key="2">
    <source>
        <dbReference type="EMBL" id="CAK0890879.1"/>
    </source>
</evidence>
<keyword evidence="1" id="KW-1133">Transmembrane helix</keyword>
<protein>
    <submittedName>
        <fullName evidence="2">Uncharacterized protein</fullName>
    </submittedName>
</protein>
<accession>A0ABN9WZM1</accession>
<dbReference type="EMBL" id="CAUYUJ010019395">
    <property type="protein sequence ID" value="CAK0890879.1"/>
    <property type="molecule type" value="Genomic_DNA"/>
</dbReference>
<dbReference type="Proteomes" id="UP001189429">
    <property type="component" value="Unassembled WGS sequence"/>
</dbReference>
<keyword evidence="3" id="KW-1185">Reference proteome</keyword>
<comment type="caution">
    <text evidence="2">The sequence shown here is derived from an EMBL/GenBank/DDBJ whole genome shotgun (WGS) entry which is preliminary data.</text>
</comment>
<name>A0ABN9WZM1_9DINO</name>
<organism evidence="2 3">
    <name type="scientific">Prorocentrum cordatum</name>
    <dbReference type="NCBI Taxonomy" id="2364126"/>
    <lineage>
        <taxon>Eukaryota</taxon>
        <taxon>Sar</taxon>
        <taxon>Alveolata</taxon>
        <taxon>Dinophyceae</taxon>
        <taxon>Prorocentrales</taxon>
        <taxon>Prorocentraceae</taxon>
        <taxon>Prorocentrum</taxon>
    </lineage>
</organism>
<gene>
    <name evidence="2" type="ORF">PCOR1329_LOCUS70977</name>
</gene>
<feature type="transmembrane region" description="Helical" evidence="1">
    <location>
        <begin position="12"/>
        <end position="30"/>
    </location>
</feature>
<keyword evidence="1" id="KW-0472">Membrane</keyword>
<proteinExistence type="predicted"/>
<evidence type="ECO:0000313" key="3">
    <source>
        <dbReference type="Proteomes" id="UP001189429"/>
    </source>
</evidence>
<feature type="transmembrane region" description="Helical" evidence="1">
    <location>
        <begin position="42"/>
        <end position="63"/>
    </location>
</feature>